<dbReference type="PANTHER" id="PTHR44229:SF4">
    <property type="entry name" value="15-HYDROXYPROSTAGLANDIN DEHYDROGENASE [NAD(+)]"/>
    <property type="match status" value="1"/>
</dbReference>
<gene>
    <name evidence="4" type="ORF">GLOTRDRAFT_58209</name>
</gene>
<dbReference type="InterPro" id="IPR020904">
    <property type="entry name" value="Sc_DH/Rdtase_CS"/>
</dbReference>
<dbReference type="OrthoDB" id="5371740at2759"/>
<name>S7RV43_GLOTA</name>
<protein>
    <submittedName>
        <fullName evidence="4">NAD P-binding protein</fullName>
    </submittedName>
</protein>
<dbReference type="Gene3D" id="3.40.50.720">
    <property type="entry name" value="NAD(P)-binding Rossmann-like Domain"/>
    <property type="match status" value="1"/>
</dbReference>
<organism evidence="4 5">
    <name type="scientific">Gloeophyllum trabeum (strain ATCC 11539 / FP-39264 / Madison 617)</name>
    <name type="common">Brown rot fungus</name>
    <dbReference type="NCBI Taxonomy" id="670483"/>
    <lineage>
        <taxon>Eukaryota</taxon>
        <taxon>Fungi</taxon>
        <taxon>Dikarya</taxon>
        <taxon>Basidiomycota</taxon>
        <taxon>Agaricomycotina</taxon>
        <taxon>Agaricomycetes</taxon>
        <taxon>Gloeophyllales</taxon>
        <taxon>Gloeophyllaceae</taxon>
        <taxon>Gloeophyllum</taxon>
    </lineage>
</organism>
<dbReference type="HOGENOM" id="CLU_010194_13_1_1"/>
<dbReference type="KEGG" id="gtr:GLOTRDRAFT_58209"/>
<sequence>MTTIPDEALLACSQSANGQVVLITGGAKGIGRETALLFGKHGARVVIGDIDAKGCQDVVDLITGAGGEAIFQPCNVTKWDDLVSLFEKAVERFGSVDSVIPVAGVANEEAFEQLKEQSGRPVKPNLTTVEINLTAAIHTSYLAMHYLKKTKANNRLKSIVLMASMSSWQAIPGVPLYSASKHGLLGFMRALAPMAQTEGIHIASVHPFFVDTGLVPTVMKAVLAGVPLTPVTRVASTVFYAATNPDWAIHGSTLVLLDDGPVLRLEKENLREGVYGIMNKRAARVQGRL</sequence>
<dbReference type="Pfam" id="PF00106">
    <property type="entry name" value="adh_short"/>
    <property type="match status" value="1"/>
</dbReference>
<dbReference type="RefSeq" id="XP_007864241.1">
    <property type="nucleotide sequence ID" value="XM_007866050.1"/>
</dbReference>
<dbReference type="AlphaFoldDB" id="S7RV43"/>
<dbReference type="eggNOG" id="KOG4169">
    <property type="taxonomic scope" value="Eukaryota"/>
</dbReference>
<comment type="similarity">
    <text evidence="1">Belongs to the short-chain dehydrogenases/reductases (SDR) family.</text>
</comment>
<reference evidence="4 5" key="1">
    <citation type="journal article" date="2012" name="Science">
        <title>The Paleozoic origin of enzymatic lignin decomposition reconstructed from 31 fungal genomes.</title>
        <authorList>
            <person name="Floudas D."/>
            <person name="Binder M."/>
            <person name="Riley R."/>
            <person name="Barry K."/>
            <person name="Blanchette R.A."/>
            <person name="Henrissat B."/>
            <person name="Martinez A.T."/>
            <person name="Otillar R."/>
            <person name="Spatafora J.W."/>
            <person name="Yadav J.S."/>
            <person name="Aerts A."/>
            <person name="Benoit I."/>
            <person name="Boyd A."/>
            <person name="Carlson A."/>
            <person name="Copeland A."/>
            <person name="Coutinho P.M."/>
            <person name="de Vries R.P."/>
            <person name="Ferreira P."/>
            <person name="Findley K."/>
            <person name="Foster B."/>
            <person name="Gaskell J."/>
            <person name="Glotzer D."/>
            <person name="Gorecki P."/>
            <person name="Heitman J."/>
            <person name="Hesse C."/>
            <person name="Hori C."/>
            <person name="Igarashi K."/>
            <person name="Jurgens J.A."/>
            <person name="Kallen N."/>
            <person name="Kersten P."/>
            <person name="Kohler A."/>
            <person name="Kuees U."/>
            <person name="Kumar T.K.A."/>
            <person name="Kuo A."/>
            <person name="LaButti K."/>
            <person name="Larrondo L.F."/>
            <person name="Lindquist E."/>
            <person name="Ling A."/>
            <person name="Lombard V."/>
            <person name="Lucas S."/>
            <person name="Lundell T."/>
            <person name="Martin R."/>
            <person name="McLaughlin D.J."/>
            <person name="Morgenstern I."/>
            <person name="Morin E."/>
            <person name="Murat C."/>
            <person name="Nagy L.G."/>
            <person name="Nolan M."/>
            <person name="Ohm R.A."/>
            <person name="Patyshakuliyeva A."/>
            <person name="Rokas A."/>
            <person name="Ruiz-Duenas F.J."/>
            <person name="Sabat G."/>
            <person name="Salamov A."/>
            <person name="Samejima M."/>
            <person name="Schmutz J."/>
            <person name="Slot J.C."/>
            <person name="St John F."/>
            <person name="Stenlid J."/>
            <person name="Sun H."/>
            <person name="Sun S."/>
            <person name="Syed K."/>
            <person name="Tsang A."/>
            <person name="Wiebenga A."/>
            <person name="Young D."/>
            <person name="Pisabarro A."/>
            <person name="Eastwood D.C."/>
            <person name="Martin F."/>
            <person name="Cullen D."/>
            <person name="Grigoriev I.V."/>
            <person name="Hibbett D.S."/>
        </authorList>
    </citation>
    <scope>NUCLEOTIDE SEQUENCE [LARGE SCALE GENOMIC DNA]</scope>
    <source>
        <strain evidence="4 5">ATCC 11539</strain>
    </source>
</reference>
<keyword evidence="2" id="KW-0521">NADP</keyword>
<evidence type="ECO:0000313" key="4">
    <source>
        <dbReference type="EMBL" id="EPQ57089.1"/>
    </source>
</evidence>
<dbReference type="SUPFAM" id="SSF51735">
    <property type="entry name" value="NAD(P)-binding Rossmann-fold domains"/>
    <property type="match status" value="1"/>
</dbReference>
<evidence type="ECO:0000313" key="5">
    <source>
        <dbReference type="Proteomes" id="UP000030669"/>
    </source>
</evidence>
<dbReference type="OMA" id="KGYWVQG"/>
<dbReference type="InterPro" id="IPR036291">
    <property type="entry name" value="NAD(P)-bd_dom_sf"/>
</dbReference>
<dbReference type="EMBL" id="KB469299">
    <property type="protein sequence ID" value="EPQ57089.1"/>
    <property type="molecule type" value="Genomic_DNA"/>
</dbReference>
<dbReference type="GO" id="GO:0016616">
    <property type="term" value="F:oxidoreductase activity, acting on the CH-OH group of donors, NAD or NADP as acceptor"/>
    <property type="evidence" value="ECO:0007669"/>
    <property type="project" value="TreeGrafter"/>
</dbReference>
<accession>S7RV43</accession>
<dbReference type="InterPro" id="IPR002347">
    <property type="entry name" value="SDR_fam"/>
</dbReference>
<evidence type="ECO:0000256" key="1">
    <source>
        <dbReference type="ARBA" id="ARBA00006484"/>
    </source>
</evidence>
<dbReference type="GeneID" id="19307217"/>
<dbReference type="PRINTS" id="PR00081">
    <property type="entry name" value="GDHRDH"/>
</dbReference>
<dbReference type="STRING" id="670483.S7RV43"/>
<keyword evidence="5" id="KW-1185">Reference proteome</keyword>
<dbReference type="GO" id="GO:0005737">
    <property type="term" value="C:cytoplasm"/>
    <property type="evidence" value="ECO:0007669"/>
    <property type="project" value="TreeGrafter"/>
</dbReference>
<dbReference type="PANTHER" id="PTHR44229">
    <property type="entry name" value="15-HYDROXYPROSTAGLANDIN DEHYDROGENASE [NAD(+)]"/>
    <property type="match status" value="1"/>
</dbReference>
<evidence type="ECO:0000256" key="3">
    <source>
        <dbReference type="ARBA" id="ARBA00023002"/>
    </source>
</evidence>
<keyword evidence="3" id="KW-0560">Oxidoreductase</keyword>
<dbReference type="PROSITE" id="PS00061">
    <property type="entry name" value="ADH_SHORT"/>
    <property type="match status" value="1"/>
</dbReference>
<proteinExistence type="inferred from homology"/>
<dbReference type="Proteomes" id="UP000030669">
    <property type="component" value="Unassembled WGS sequence"/>
</dbReference>
<evidence type="ECO:0000256" key="2">
    <source>
        <dbReference type="ARBA" id="ARBA00022857"/>
    </source>
</evidence>